<dbReference type="Gene3D" id="3.80.10.10">
    <property type="entry name" value="Ribonuclease Inhibitor"/>
    <property type="match status" value="1"/>
</dbReference>
<evidence type="ECO:0000313" key="3">
    <source>
        <dbReference type="EMBL" id="JAT61173.1"/>
    </source>
</evidence>
<dbReference type="PANTHER" id="PTHR34145:SF28">
    <property type="entry name" value="F-BOX DOMAIN-CONTAINING PROTEIN"/>
    <property type="match status" value="1"/>
</dbReference>
<evidence type="ECO:0000259" key="2">
    <source>
        <dbReference type="Pfam" id="PF23622"/>
    </source>
</evidence>
<dbReference type="InterPro" id="IPR053772">
    <property type="entry name" value="At1g61320/At1g61330-like"/>
</dbReference>
<accession>A0A1D1Z2N4</accession>
<sequence length="511" mass="57615">MVKSRVSRPQGSRMSRARKVTTDRLSEVPSDIRLFIVSSLTIREAVRADLISRKWKGAWRYHSNLEFNKNMFADDPLDSASRVQREGIESLLEERTRGFINLVDTFLSRRHAATGVERFGVEFPLCEENARHVDRWIDYAISAGTKVLKLDFSVPDHVNFEEEDHLYLEAEDIEPYTVPCELFAGGRASSLVWLYLSSCNLRAPPPNFDGFSSLRGLVLTSVTMGEPAFHDLLPRCSSLECLEIHRCDWLVHLRISSTPSRLTSLTVSSCHNAKSIVISSTSLSSIEYRGPKVEFDSEHSPKLLKATIAFSGSFEFGGDLGYILNGLPHHLPHLQTLNLRFSSETISKKWLLQSPNSTVFPKLKHLTVIAWTWWSGDLLWIVSLLNAAPCVETFQLDFMYDRGRQLRRPSDVGESKCVERVRDIVSPPIHHYNGLKMVTLNGFTGYLNEVELAMCIVKNAVALQVFTVDPCYVGGTRYLQPEGEAIMGREEAFKLVVAQAPANVRAKLLIN</sequence>
<dbReference type="InterPro" id="IPR036047">
    <property type="entry name" value="F-box-like_dom_sf"/>
</dbReference>
<dbReference type="SUPFAM" id="SSF52047">
    <property type="entry name" value="RNI-like"/>
    <property type="match status" value="1"/>
</dbReference>
<evidence type="ECO:0000256" key="1">
    <source>
        <dbReference type="SAM" id="MobiDB-lite"/>
    </source>
</evidence>
<proteinExistence type="predicted"/>
<dbReference type="InterPro" id="IPR032675">
    <property type="entry name" value="LRR_dom_sf"/>
</dbReference>
<gene>
    <name evidence="3" type="primary">At3g58860</name>
    <name evidence="3" type="ORF">g.124909</name>
</gene>
<organism evidence="3">
    <name type="scientific">Anthurium amnicola</name>
    <dbReference type="NCBI Taxonomy" id="1678845"/>
    <lineage>
        <taxon>Eukaryota</taxon>
        <taxon>Viridiplantae</taxon>
        <taxon>Streptophyta</taxon>
        <taxon>Embryophyta</taxon>
        <taxon>Tracheophyta</taxon>
        <taxon>Spermatophyta</taxon>
        <taxon>Magnoliopsida</taxon>
        <taxon>Liliopsida</taxon>
        <taxon>Araceae</taxon>
        <taxon>Pothoideae</taxon>
        <taxon>Potheae</taxon>
        <taxon>Anthurium</taxon>
    </lineage>
</organism>
<dbReference type="SUPFAM" id="SSF81383">
    <property type="entry name" value="F-box domain"/>
    <property type="match status" value="1"/>
</dbReference>
<name>A0A1D1Z2N4_9ARAE</name>
<dbReference type="Pfam" id="PF23622">
    <property type="entry name" value="LRR_At1g61320_AtMIF1"/>
    <property type="match status" value="1"/>
</dbReference>
<reference evidence="3" key="1">
    <citation type="submission" date="2015-07" db="EMBL/GenBank/DDBJ databases">
        <title>Transcriptome Assembly of Anthurium amnicola.</title>
        <authorList>
            <person name="Suzuki J."/>
        </authorList>
    </citation>
    <scope>NUCLEOTIDE SEQUENCE</scope>
</reference>
<protein>
    <submittedName>
        <fullName evidence="3">Putative F-box protein At3g58860</fullName>
    </submittedName>
</protein>
<dbReference type="EMBL" id="GDJX01006763">
    <property type="protein sequence ID" value="JAT61173.1"/>
    <property type="molecule type" value="Transcribed_RNA"/>
</dbReference>
<dbReference type="PANTHER" id="PTHR34145">
    <property type="entry name" value="OS02G0105600 PROTEIN"/>
    <property type="match status" value="1"/>
</dbReference>
<dbReference type="AlphaFoldDB" id="A0A1D1Z2N4"/>
<feature type="region of interest" description="Disordered" evidence="1">
    <location>
        <begin position="1"/>
        <end position="22"/>
    </location>
</feature>
<feature type="domain" description="At1g61320/AtMIF1 LRR" evidence="2">
    <location>
        <begin position="109"/>
        <end position="478"/>
    </location>
</feature>
<dbReference type="InterPro" id="IPR055357">
    <property type="entry name" value="LRR_At1g61320_AtMIF1"/>
</dbReference>